<dbReference type="RefSeq" id="XP_033595659.1">
    <property type="nucleotide sequence ID" value="XM_033739917.1"/>
</dbReference>
<dbReference type="EMBL" id="ML996585">
    <property type="protein sequence ID" value="KAF2753208.1"/>
    <property type="molecule type" value="Genomic_DNA"/>
</dbReference>
<sequence length="80" mass="8508">MEREGKRKGAPGASPDNAGRSAKRQKLPEPVQGAETPETTTEMGQLFLNSITSAKDKTGRPIANAFLTLPNAVLCSPDKK</sequence>
<evidence type="ECO:0000313" key="2">
    <source>
        <dbReference type="EMBL" id="KAF2753208.1"/>
    </source>
</evidence>
<evidence type="ECO:0000313" key="3">
    <source>
        <dbReference type="Proteomes" id="UP000799437"/>
    </source>
</evidence>
<protein>
    <submittedName>
        <fullName evidence="2">Uncharacterized protein</fullName>
    </submittedName>
</protein>
<dbReference type="Proteomes" id="UP000799437">
    <property type="component" value="Unassembled WGS sequence"/>
</dbReference>
<reference evidence="2" key="1">
    <citation type="journal article" date="2020" name="Stud. Mycol.">
        <title>101 Dothideomycetes genomes: a test case for predicting lifestyles and emergence of pathogens.</title>
        <authorList>
            <person name="Haridas S."/>
            <person name="Albert R."/>
            <person name="Binder M."/>
            <person name="Bloem J."/>
            <person name="Labutti K."/>
            <person name="Salamov A."/>
            <person name="Andreopoulos B."/>
            <person name="Baker S."/>
            <person name="Barry K."/>
            <person name="Bills G."/>
            <person name="Bluhm B."/>
            <person name="Cannon C."/>
            <person name="Castanera R."/>
            <person name="Culley D."/>
            <person name="Daum C."/>
            <person name="Ezra D."/>
            <person name="Gonzalez J."/>
            <person name="Henrissat B."/>
            <person name="Kuo A."/>
            <person name="Liang C."/>
            <person name="Lipzen A."/>
            <person name="Lutzoni F."/>
            <person name="Magnuson J."/>
            <person name="Mondo S."/>
            <person name="Nolan M."/>
            <person name="Ohm R."/>
            <person name="Pangilinan J."/>
            <person name="Park H.-J."/>
            <person name="Ramirez L."/>
            <person name="Alfaro M."/>
            <person name="Sun H."/>
            <person name="Tritt A."/>
            <person name="Yoshinaga Y."/>
            <person name="Zwiers L.-H."/>
            <person name="Turgeon B."/>
            <person name="Goodwin S."/>
            <person name="Spatafora J."/>
            <person name="Crous P."/>
            <person name="Grigoriev I."/>
        </authorList>
    </citation>
    <scope>NUCLEOTIDE SEQUENCE</scope>
    <source>
        <strain evidence="2">CBS 121739</strain>
    </source>
</reference>
<name>A0A6A6VRA5_9PEZI</name>
<proteinExistence type="predicted"/>
<accession>A0A6A6VRA5</accession>
<feature type="region of interest" description="Disordered" evidence="1">
    <location>
        <begin position="1"/>
        <end position="43"/>
    </location>
</feature>
<dbReference type="OrthoDB" id="6017at2759"/>
<gene>
    <name evidence="2" type="ORF">EJ05DRAFT_222967</name>
</gene>
<evidence type="ECO:0000256" key="1">
    <source>
        <dbReference type="SAM" id="MobiDB-lite"/>
    </source>
</evidence>
<dbReference type="AlphaFoldDB" id="A0A6A6VRA5"/>
<organism evidence="2 3">
    <name type="scientific">Pseudovirgaria hyperparasitica</name>
    <dbReference type="NCBI Taxonomy" id="470096"/>
    <lineage>
        <taxon>Eukaryota</taxon>
        <taxon>Fungi</taxon>
        <taxon>Dikarya</taxon>
        <taxon>Ascomycota</taxon>
        <taxon>Pezizomycotina</taxon>
        <taxon>Dothideomycetes</taxon>
        <taxon>Dothideomycetes incertae sedis</taxon>
        <taxon>Acrospermales</taxon>
        <taxon>Acrospermaceae</taxon>
        <taxon>Pseudovirgaria</taxon>
    </lineage>
</organism>
<dbReference type="GeneID" id="54480971"/>
<keyword evidence="3" id="KW-1185">Reference proteome</keyword>